<comment type="caution">
    <text evidence="4">The sequence shown here is derived from an EMBL/GenBank/DDBJ whole genome shotgun (WGS) entry which is preliminary data.</text>
</comment>
<dbReference type="InterPro" id="IPR046947">
    <property type="entry name" value="LytR-like"/>
</dbReference>
<dbReference type="InterPro" id="IPR001789">
    <property type="entry name" value="Sig_transdc_resp-reg_receiver"/>
</dbReference>
<dbReference type="AlphaFoldDB" id="A0A015TV02"/>
<proteinExistence type="predicted"/>
<dbReference type="SMART" id="SM00850">
    <property type="entry name" value="LytTR"/>
    <property type="match status" value="1"/>
</dbReference>
<accession>A0A015TV02</accession>
<dbReference type="Proteomes" id="UP000020529">
    <property type="component" value="Unassembled WGS sequence"/>
</dbReference>
<evidence type="ECO:0000256" key="1">
    <source>
        <dbReference type="PROSITE-ProRule" id="PRU00169"/>
    </source>
</evidence>
<dbReference type="Gene3D" id="3.40.50.2300">
    <property type="match status" value="1"/>
</dbReference>
<evidence type="ECO:0000259" key="2">
    <source>
        <dbReference type="PROSITE" id="PS50110"/>
    </source>
</evidence>
<feature type="modified residue" description="4-aspartylphosphate" evidence="1">
    <location>
        <position position="55"/>
    </location>
</feature>
<dbReference type="PROSITE" id="PS50110">
    <property type="entry name" value="RESPONSE_REGULATORY"/>
    <property type="match status" value="1"/>
</dbReference>
<keyword evidence="1" id="KW-0597">Phosphoprotein</keyword>
<sequence>MKLRCAIVDDEPLALSLLESYVNKTPFLELAGKYSSAVQAMKELPGNQIDLLFLDIQMPELNGLEFSKMVAPRTRIVFTTAFGQYAIDGYRVNALDYLLKPISYVDFLQAANKALQWFELVQKPEEVDSIFVKSDYKLVQVELKKILYIEGLKDYIKIYTEDAPKPILSLMSMKSMEELLPPARFMRVHRSFIVQKDKIRIIDRGRIVFDKTYIPVSDSYKQTFQTFLDERS</sequence>
<dbReference type="PROSITE" id="PS50930">
    <property type="entry name" value="HTH_LYTTR"/>
    <property type="match status" value="1"/>
</dbReference>
<feature type="domain" description="Response regulatory" evidence="2">
    <location>
        <begin position="4"/>
        <end position="115"/>
    </location>
</feature>
<dbReference type="FunFam" id="2.40.50.1020:FF:000004">
    <property type="entry name" value="DNA-binding response regulator"/>
    <property type="match status" value="1"/>
</dbReference>
<name>A0A015TV02_BACFG</name>
<organism evidence="4 5">
    <name type="scientific">Bacteroides fragilis str. 3988T(B)14</name>
    <dbReference type="NCBI Taxonomy" id="1339315"/>
    <lineage>
        <taxon>Bacteria</taxon>
        <taxon>Pseudomonadati</taxon>
        <taxon>Bacteroidota</taxon>
        <taxon>Bacteroidia</taxon>
        <taxon>Bacteroidales</taxon>
        <taxon>Bacteroidaceae</taxon>
        <taxon>Bacteroides</taxon>
    </lineage>
</organism>
<dbReference type="PATRIC" id="fig|1339315.3.peg.2381"/>
<protein>
    <submittedName>
        <fullName evidence="4">Response regulator</fullName>
    </submittedName>
</protein>
<dbReference type="GO" id="GO:0000156">
    <property type="term" value="F:phosphorelay response regulator activity"/>
    <property type="evidence" value="ECO:0007669"/>
    <property type="project" value="InterPro"/>
</dbReference>
<dbReference type="InterPro" id="IPR007492">
    <property type="entry name" value="LytTR_DNA-bd_dom"/>
</dbReference>
<dbReference type="EMBL" id="JGCY01000282">
    <property type="protein sequence ID" value="EXY74556.1"/>
    <property type="molecule type" value="Genomic_DNA"/>
</dbReference>
<dbReference type="RefSeq" id="WP_005817185.1">
    <property type="nucleotide sequence ID" value="NZ_JGCY01000282.1"/>
</dbReference>
<feature type="domain" description="HTH LytTR-type" evidence="3">
    <location>
        <begin position="130"/>
        <end position="230"/>
    </location>
</feature>
<gene>
    <name evidence="4" type="ORF">M124_1615</name>
</gene>
<reference evidence="4 5" key="1">
    <citation type="submission" date="2014-02" db="EMBL/GenBank/DDBJ databases">
        <authorList>
            <person name="Sears C."/>
            <person name="Carroll K."/>
            <person name="Sack B.R."/>
            <person name="Qadri F."/>
            <person name="Myers L.L."/>
            <person name="Chung G.-T."/>
            <person name="Escheverria P."/>
            <person name="Fraser C.M."/>
            <person name="Sadzewicz L."/>
            <person name="Shefchek K.A."/>
            <person name="Tallon L."/>
            <person name="Das S.P."/>
            <person name="Daugherty S."/>
            <person name="Mongodin E.F."/>
        </authorList>
    </citation>
    <scope>NUCLEOTIDE SEQUENCE [LARGE SCALE GENOMIC DNA]</scope>
    <source>
        <strain evidence="5">3988T(B)14</strain>
    </source>
</reference>
<dbReference type="SUPFAM" id="SSF52172">
    <property type="entry name" value="CheY-like"/>
    <property type="match status" value="1"/>
</dbReference>
<evidence type="ECO:0000313" key="5">
    <source>
        <dbReference type="Proteomes" id="UP000020529"/>
    </source>
</evidence>
<dbReference type="InterPro" id="IPR011006">
    <property type="entry name" value="CheY-like_superfamily"/>
</dbReference>
<dbReference type="GeneID" id="60367305"/>
<dbReference type="Gene3D" id="2.40.50.1020">
    <property type="entry name" value="LytTr DNA-binding domain"/>
    <property type="match status" value="1"/>
</dbReference>
<dbReference type="Pfam" id="PF04397">
    <property type="entry name" value="LytTR"/>
    <property type="match status" value="1"/>
</dbReference>
<evidence type="ECO:0000259" key="3">
    <source>
        <dbReference type="PROSITE" id="PS50930"/>
    </source>
</evidence>
<evidence type="ECO:0000313" key="4">
    <source>
        <dbReference type="EMBL" id="EXY74556.1"/>
    </source>
</evidence>
<dbReference type="SMART" id="SM00448">
    <property type="entry name" value="REC"/>
    <property type="match status" value="1"/>
</dbReference>
<dbReference type="PANTHER" id="PTHR37299">
    <property type="entry name" value="TRANSCRIPTIONAL REGULATOR-RELATED"/>
    <property type="match status" value="1"/>
</dbReference>
<dbReference type="PANTHER" id="PTHR37299:SF1">
    <property type="entry name" value="STAGE 0 SPORULATION PROTEIN A HOMOLOG"/>
    <property type="match status" value="1"/>
</dbReference>
<dbReference type="GO" id="GO:0003677">
    <property type="term" value="F:DNA binding"/>
    <property type="evidence" value="ECO:0007669"/>
    <property type="project" value="InterPro"/>
</dbReference>
<dbReference type="FunFam" id="3.40.50.2300:FF:000051">
    <property type="entry name" value="Two-component response regulator yehT"/>
    <property type="match status" value="1"/>
</dbReference>
<dbReference type="Pfam" id="PF00072">
    <property type="entry name" value="Response_reg"/>
    <property type="match status" value="1"/>
</dbReference>